<feature type="compositionally biased region" description="Gly residues" evidence="6">
    <location>
        <begin position="863"/>
        <end position="875"/>
    </location>
</feature>
<dbReference type="InterPro" id="IPR017884">
    <property type="entry name" value="SANT_dom"/>
</dbReference>
<feature type="compositionally biased region" description="Polar residues" evidence="6">
    <location>
        <begin position="764"/>
        <end position="792"/>
    </location>
</feature>
<dbReference type="Ensembl" id="ENSDLAT00005046228.2">
    <property type="protein sequence ID" value="ENSDLAP00005043261.2"/>
    <property type="gene ID" value="ENSDLAG00005019315.2"/>
</dbReference>
<feature type="domain" description="Myb-like" evidence="7">
    <location>
        <begin position="18"/>
        <end position="69"/>
    </location>
</feature>
<evidence type="ECO:0000259" key="8">
    <source>
        <dbReference type="PROSITE" id="PS51293"/>
    </source>
</evidence>
<dbReference type="SUPFAM" id="SSF46689">
    <property type="entry name" value="Homeodomain-like"/>
    <property type="match status" value="2"/>
</dbReference>
<dbReference type="Pfam" id="PF00249">
    <property type="entry name" value="Myb_DNA-binding"/>
    <property type="match status" value="2"/>
</dbReference>
<evidence type="ECO:0000313" key="10">
    <source>
        <dbReference type="Ensembl" id="ENSDLAP00005043261.2"/>
    </source>
</evidence>
<feature type="compositionally biased region" description="Acidic residues" evidence="6">
    <location>
        <begin position="1259"/>
        <end position="1274"/>
    </location>
</feature>
<reference evidence="10" key="1">
    <citation type="submission" date="2025-08" db="UniProtKB">
        <authorList>
            <consortium name="Ensembl"/>
        </authorList>
    </citation>
    <scope>IDENTIFICATION</scope>
</reference>
<name>A0A8C4HIY3_DICLA</name>
<feature type="compositionally biased region" description="Polar residues" evidence="6">
    <location>
        <begin position="1324"/>
        <end position="1336"/>
    </location>
</feature>
<feature type="compositionally biased region" description="Polar residues" evidence="6">
    <location>
        <begin position="1023"/>
        <end position="1036"/>
    </location>
</feature>
<dbReference type="GO" id="GO:0019185">
    <property type="term" value="C:snRNA-activating protein complex"/>
    <property type="evidence" value="ECO:0007669"/>
    <property type="project" value="TreeGrafter"/>
</dbReference>
<sequence length="1336" mass="146214">MEGRDPAQLIYRWNQVLDPSLKKGPWTQQEDQLLLQAVSRHGEKDWWKIRSEVPGRTDSGCRDRYYDSLKAGTKRGGFDKHERELLLQLVEKHGVGRWAKIAAEIPHRNDAQCLREWRKLSRQALLPAQIRKKTRKPPTSCGGLKEEERKKKKKKKKEEEKKLVAPVKRIRTLRKVKEEEVEMGETSEEEEFVMEFMDSDGEEKKKRKGVVEALRVEEKEVEKEEEAKEYTFPPIQEWIPTERAQCSTFLSFRPAELPSSGDAHNGKPVRTTILGDFGRSVIIGPPPKELQLERHHSTSTMMMVSPEQLQAHLYHLADKFNGSQGKVQTSRLNLLVSDKGLEYKLRAAVTPWIGNLLIPSKTRLTVADALREQGQKTPLSSTSVFLLLLQTMNVDSVGCKKIIEKRKNNVALFTPPSRRFSVQKVIPNSVAHLLQQKEAKEELDLQHKLILAQLQEVQQQKRLEKQQLQLNQQLQPQQHLQLEQQLRLQQLMLLQQPSLPCHPTVPPQNRPSFLLQMPPQMSFPPAVFFSQQQPHSASIQLVPPSSLTPPPLCRPTLPAPPAPHIPNVSPISVVPVTVNATSTYSTSDRKQTGPQNLTVAVAPAPSPNQHISVESTSSQPCPVHSPPCSTLDPLKGKGQTVDQQAVCSSQNGVHLSGAGDVVIEKGKRIRKLSLKAKALQEAKTEVEKKSAPSPRQKSQRSRLQTAVPVPPQPVCTAPVQPIPQTPQWTPPPAAPQRPPPATETEAPSLQEAPPLRLDVRPVSVNATPAFSDSLTRPSSIPTNQCTAPSNSGLPAIFRKEHDYSFLNPAPAPNQSSPAPKQTKPRWRKSGPAPKKTPRAPARGRKRGRGSSQDEQYVGRADGTVGGADGTVGGEGEASLGEAGEAVGGAGEASVGGAVTGVIQEGKRVRKPSQRARALQEAAQVVVETKKKRTSSSSPRKKRPSTSRSKQEVVVQNRPVTPVPRFFLGPGQSMWVMTPGGLVQLAKAPPQGLQFPLVPSAPIPALPRNKLNPQPSPLAPKPTGMNQPSPLNASPTGLSKPLPPGFILQPVRTPAPRLPQQKLLLPYKGAVRVDPAAAPPLRREALQFDPSLMFVESPAAVRDWLSGQGGVAVPGEGPALPYLPPFVSSLSTLSALLLAQKSLTKSSLRLLCQGSKPRRPQTGPESQRTPSPSPDLPDSTSDLRPAADQPAPAVGSDLPQEEAEEAELVVAVRQLVAERFSSNPAYQLLKARFLSCFTLPALLATVQPITEKTASRPANEEEEEEDEEEDEEEVELEKIREKGKQRRAQKSLLLCDGSGAPSNHFSGIINTPAGPDQTGPVQPGSDRTSSNQTVGVQ</sequence>
<feature type="compositionally biased region" description="Basic residues" evidence="6">
    <location>
        <begin position="835"/>
        <end position="848"/>
    </location>
</feature>
<dbReference type="PROSITE" id="PS51293">
    <property type="entry name" value="SANT"/>
    <property type="match status" value="1"/>
</dbReference>
<dbReference type="PANTHER" id="PTHR46621">
    <property type="entry name" value="SNRNA-ACTIVATING PROTEIN COMPLEX SUBUNIT 4"/>
    <property type="match status" value="1"/>
</dbReference>
<feature type="domain" description="Myb-like" evidence="7">
    <location>
        <begin position="70"/>
        <end position="121"/>
    </location>
</feature>
<dbReference type="Gene3D" id="1.10.10.60">
    <property type="entry name" value="Homeodomain-like"/>
    <property type="match status" value="2"/>
</dbReference>
<keyword evidence="2" id="KW-0238">DNA-binding</keyword>
<evidence type="ECO:0000313" key="11">
    <source>
        <dbReference type="Proteomes" id="UP000694389"/>
    </source>
</evidence>
<feature type="region of interest" description="Disordered" evidence="6">
    <location>
        <begin position="680"/>
        <end position="956"/>
    </location>
</feature>
<feature type="coiled-coil region" evidence="5">
    <location>
        <begin position="440"/>
        <end position="471"/>
    </location>
</feature>
<feature type="domain" description="HTH myb-type" evidence="9">
    <location>
        <begin position="18"/>
        <end position="73"/>
    </location>
</feature>
<proteinExistence type="predicted"/>
<evidence type="ECO:0000259" key="9">
    <source>
        <dbReference type="PROSITE" id="PS51294"/>
    </source>
</evidence>
<keyword evidence="3" id="KW-0804">Transcription</keyword>
<dbReference type="PROSITE" id="PS51294">
    <property type="entry name" value="HTH_MYB"/>
    <property type="match status" value="2"/>
</dbReference>
<dbReference type="GO" id="GO:0042795">
    <property type="term" value="P:snRNA transcription by RNA polymerase II"/>
    <property type="evidence" value="ECO:0007669"/>
    <property type="project" value="TreeGrafter"/>
</dbReference>
<feature type="compositionally biased region" description="Low complexity" evidence="6">
    <location>
        <begin position="891"/>
        <end position="901"/>
    </location>
</feature>
<dbReference type="GO" id="GO:0042796">
    <property type="term" value="P:snRNA transcription by RNA polymerase III"/>
    <property type="evidence" value="ECO:0007669"/>
    <property type="project" value="TreeGrafter"/>
</dbReference>
<evidence type="ECO:0000256" key="1">
    <source>
        <dbReference type="ARBA" id="ARBA00023015"/>
    </source>
</evidence>
<dbReference type="PROSITE" id="PS50090">
    <property type="entry name" value="MYB_LIKE"/>
    <property type="match status" value="2"/>
</dbReference>
<evidence type="ECO:0000259" key="7">
    <source>
        <dbReference type="PROSITE" id="PS50090"/>
    </source>
</evidence>
<feature type="domain" description="SANT" evidence="8">
    <location>
        <begin position="21"/>
        <end position="73"/>
    </location>
</feature>
<keyword evidence="11" id="KW-1185">Reference proteome</keyword>
<feature type="region of interest" description="Disordered" evidence="6">
    <location>
        <begin position="1004"/>
        <end position="1038"/>
    </location>
</feature>
<dbReference type="GO" id="GO:0000978">
    <property type="term" value="F:RNA polymerase II cis-regulatory region sequence-specific DNA binding"/>
    <property type="evidence" value="ECO:0007669"/>
    <property type="project" value="TreeGrafter"/>
</dbReference>
<organism evidence="10 11">
    <name type="scientific">Dicentrarchus labrax</name>
    <name type="common">European seabass</name>
    <name type="synonym">Morone labrax</name>
    <dbReference type="NCBI Taxonomy" id="13489"/>
    <lineage>
        <taxon>Eukaryota</taxon>
        <taxon>Metazoa</taxon>
        <taxon>Chordata</taxon>
        <taxon>Craniata</taxon>
        <taxon>Vertebrata</taxon>
        <taxon>Euteleostomi</taxon>
        <taxon>Actinopterygii</taxon>
        <taxon>Neopterygii</taxon>
        <taxon>Teleostei</taxon>
        <taxon>Neoteleostei</taxon>
        <taxon>Acanthomorphata</taxon>
        <taxon>Eupercaria</taxon>
        <taxon>Moronidae</taxon>
        <taxon>Dicentrarchus</taxon>
    </lineage>
</organism>
<dbReference type="PANTHER" id="PTHR46621:SF1">
    <property type="entry name" value="SNRNA-ACTIVATING PROTEIN COMPLEX SUBUNIT 4"/>
    <property type="match status" value="1"/>
</dbReference>
<feature type="region of interest" description="Disordered" evidence="6">
    <location>
        <begin position="1250"/>
        <end position="1336"/>
    </location>
</feature>
<dbReference type="InterPro" id="IPR009057">
    <property type="entry name" value="Homeodomain-like_sf"/>
</dbReference>
<keyword evidence="4" id="KW-0539">Nucleus</keyword>
<feature type="region of interest" description="Disordered" evidence="6">
    <location>
        <begin position="127"/>
        <end position="161"/>
    </location>
</feature>
<dbReference type="SMART" id="SM00717">
    <property type="entry name" value="SANT"/>
    <property type="match status" value="2"/>
</dbReference>
<dbReference type="GeneTree" id="ENSGT00940000160404"/>
<reference evidence="10" key="2">
    <citation type="submission" date="2025-09" db="UniProtKB">
        <authorList>
            <consortium name="Ensembl"/>
        </authorList>
    </citation>
    <scope>IDENTIFICATION</scope>
</reference>
<dbReference type="GO" id="GO:0001006">
    <property type="term" value="F:RNA polymerase III type 3 promoter sequence-specific DNA binding"/>
    <property type="evidence" value="ECO:0007669"/>
    <property type="project" value="TreeGrafter"/>
</dbReference>
<keyword evidence="5" id="KW-0175">Coiled coil</keyword>
<dbReference type="InterPro" id="IPR017930">
    <property type="entry name" value="Myb_dom"/>
</dbReference>
<feature type="compositionally biased region" description="Basic residues" evidence="6">
    <location>
        <begin position="929"/>
        <end position="944"/>
    </location>
</feature>
<keyword evidence="1" id="KW-0805">Transcription regulation</keyword>
<dbReference type="InterPro" id="IPR001005">
    <property type="entry name" value="SANT/Myb"/>
</dbReference>
<dbReference type="Proteomes" id="UP000694389">
    <property type="component" value="Unassembled WGS sequence"/>
</dbReference>
<accession>A0A8C4HIY3</accession>
<feature type="compositionally biased region" description="Basic and acidic residues" evidence="6">
    <location>
        <begin position="680"/>
        <end position="690"/>
    </location>
</feature>
<evidence type="ECO:0000256" key="5">
    <source>
        <dbReference type="SAM" id="Coils"/>
    </source>
</evidence>
<evidence type="ECO:0000256" key="3">
    <source>
        <dbReference type="ARBA" id="ARBA00023163"/>
    </source>
</evidence>
<feature type="compositionally biased region" description="Polar residues" evidence="6">
    <location>
        <begin position="1299"/>
        <end position="1308"/>
    </location>
</feature>
<dbReference type="InterPro" id="IPR051575">
    <property type="entry name" value="Myb-like_DNA-bd"/>
</dbReference>
<dbReference type="CDD" id="cd00167">
    <property type="entry name" value="SANT"/>
    <property type="match status" value="2"/>
</dbReference>
<evidence type="ECO:0000256" key="6">
    <source>
        <dbReference type="SAM" id="MobiDB-lite"/>
    </source>
</evidence>
<feature type="region of interest" description="Disordered" evidence="6">
    <location>
        <begin position="1153"/>
        <end position="1201"/>
    </location>
</feature>
<feature type="compositionally biased region" description="Pro residues" evidence="6">
    <location>
        <begin position="720"/>
        <end position="741"/>
    </location>
</feature>
<evidence type="ECO:0000256" key="2">
    <source>
        <dbReference type="ARBA" id="ARBA00023125"/>
    </source>
</evidence>
<feature type="compositionally biased region" description="Polar residues" evidence="6">
    <location>
        <begin position="693"/>
        <end position="704"/>
    </location>
</feature>
<evidence type="ECO:0000256" key="4">
    <source>
        <dbReference type="ARBA" id="ARBA00023242"/>
    </source>
</evidence>
<feature type="domain" description="HTH myb-type" evidence="9">
    <location>
        <begin position="74"/>
        <end position="125"/>
    </location>
</feature>
<protein>
    <submittedName>
        <fullName evidence="10">Small nuclear RNA activating complex, polypeptide 4</fullName>
    </submittedName>
</protein>